<evidence type="ECO:0000256" key="3">
    <source>
        <dbReference type="ARBA" id="ARBA00023082"/>
    </source>
</evidence>
<comment type="similarity">
    <text evidence="1">Belongs to the sigma-70 factor family. ECF subfamily.</text>
</comment>
<evidence type="ECO:0000259" key="6">
    <source>
        <dbReference type="Pfam" id="PF08281"/>
    </source>
</evidence>
<dbReference type="NCBIfam" id="TIGR02937">
    <property type="entry name" value="sigma70-ECF"/>
    <property type="match status" value="1"/>
</dbReference>
<dbReference type="GO" id="GO:0003677">
    <property type="term" value="F:DNA binding"/>
    <property type="evidence" value="ECO:0007669"/>
    <property type="project" value="InterPro"/>
</dbReference>
<dbReference type="Gene3D" id="1.10.1740.10">
    <property type="match status" value="1"/>
</dbReference>
<dbReference type="PANTHER" id="PTHR43133:SF46">
    <property type="entry name" value="RNA POLYMERASE SIGMA-70 FACTOR ECF SUBFAMILY"/>
    <property type="match status" value="1"/>
</dbReference>
<comment type="caution">
    <text evidence="7">The sequence shown here is derived from an EMBL/GenBank/DDBJ whole genome shotgun (WGS) entry which is preliminary data.</text>
</comment>
<dbReference type="InterPro" id="IPR013325">
    <property type="entry name" value="RNA_pol_sigma_r2"/>
</dbReference>
<dbReference type="Proteomes" id="UP000295620">
    <property type="component" value="Unassembled WGS sequence"/>
</dbReference>
<organism evidence="7 8">
    <name type="scientific">Pedobacter metabolipauper</name>
    <dbReference type="NCBI Taxonomy" id="425513"/>
    <lineage>
        <taxon>Bacteria</taxon>
        <taxon>Pseudomonadati</taxon>
        <taxon>Bacteroidota</taxon>
        <taxon>Sphingobacteriia</taxon>
        <taxon>Sphingobacteriales</taxon>
        <taxon>Sphingobacteriaceae</taxon>
        <taxon>Pedobacter</taxon>
    </lineage>
</organism>
<name>A0A4R6SRW1_9SPHI</name>
<dbReference type="RefSeq" id="WP_133577919.1">
    <property type="nucleotide sequence ID" value="NZ_SNYC01000007.1"/>
</dbReference>
<feature type="domain" description="RNA polymerase sigma factor 70 region 4 type 2" evidence="6">
    <location>
        <begin position="126"/>
        <end position="176"/>
    </location>
</feature>
<keyword evidence="2" id="KW-0805">Transcription regulation</keyword>
<dbReference type="InterPro" id="IPR007627">
    <property type="entry name" value="RNA_pol_sigma70_r2"/>
</dbReference>
<dbReference type="InterPro" id="IPR039425">
    <property type="entry name" value="RNA_pol_sigma-70-like"/>
</dbReference>
<dbReference type="SUPFAM" id="SSF88659">
    <property type="entry name" value="Sigma3 and sigma4 domains of RNA polymerase sigma factors"/>
    <property type="match status" value="1"/>
</dbReference>
<keyword evidence="3" id="KW-0731">Sigma factor</keyword>
<reference evidence="7 8" key="1">
    <citation type="submission" date="2019-03" db="EMBL/GenBank/DDBJ databases">
        <title>Genomic Encyclopedia of Archaeal and Bacterial Type Strains, Phase II (KMG-II): from individual species to whole genera.</title>
        <authorList>
            <person name="Goeker M."/>
        </authorList>
    </citation>
    <scope>NUCLEOTIDE SEQUENCE [LARGE SCALE GENOMIC DNA]</scope>
    <source>
        <strain evidence="7 8">DSM 19035</strain>
    </source>
</reference>
<dbReference type="Pfam" id="PF04542">
    <property type="entry name" value="Sigma70_r2"/>
    <property type="match status" value="1"/>
</dbReference>
<dbReference type="InterPro" id="IPR036388">
    <property type="entry name" value="WH-like_DNA-bd_sf"/>
</dbReference>
<protein>
    <submittedName>
        <fullName evidence="7">RNA polymerase sigma-70 factor (ECF subfamily)</fullName>
    </submittedName>
</protein>
<gene>
    <name evidence="7" type="ORF">ATK78_4123</name>
</gene>
<dbReference type="GO" id="GO:0006352">
    <property type="term" value="P:DNA-templated transcription initiation"/>
    <property type="evidence" value="ECO:0007669"/>
    <property type="project" value="InterPro"/>
</dbReference>
<evidence type="ECO:0000313" key="7">
    <source>
        <dbReference type="EMBL" id="TDQ07107.1"/>
    </source>
</evidence>
<accession>A0A4R6SRW1</accession>
<evidence type="ECO:0000256" key="1">
    <source>
        <dbReference type="ARBA" id="ARBA00010641"/>
    </source>
</evidence>
<dbReference type="GO" id="GO:0016987">
    <property type="term" value="F:sigma factor activity"/>
    <property type="evidence" value="ECO:0007669"/>
    <property type="project" value="UniProtKB-KW"/>
</dbReference>
<keyword evidence="4" id="KW-0804">Transcription</keyword>
<dbReference type="OrthoDB" id="679904at2"/>
<dbReference type="Gene3D" id="1.10.10.10">
    <property type="entry name" value="Winged helix-like DNA-binding domain superfamily/Winged helix DNA-binding domain"/>
    <property type="match status" value="1"/>
</dbReference>
<evidence type="ECO:0000313" key="8">
    <source>
        <dbReference type="Proteomes" id="UP000295620"/>
    </source>
</evidence>
<proteinExistence type="inferred from homology"/>
<dbReference type="EMBL" id="SNYC01000007">
    <property type="protein sequence ID" value="TDQ07107.1"/>
    <property type="molecule type" value="Genomic_DNA"/>
</dbReference>
<dbReference type="AlphaFoldDB" id="A0A4R6SRW1"/>
<sequence>MHSTDISNHDEKYHLLQLHNNCSNAFDILYTKYWEVVYANAYKRLNDADQAKDITQEIFLKLWNNRQSVKIENLPAYLHTAVKNAVFNWFEKEKKYIPVSDLLIETEAATEQADSGLLRKELLRTYEALLKTLTSSQQIIFRMRFQQDETTTMIAQKLGISRKTVQNQLGKSLIHLRESIL</sequence>
<dbReference type="SUPFAM" id="SSF88946">
    <property type="entry name" value="Sigma2 domain of RNA polymerase sigma factors"/>
    <property type="match status" value="1"/>
</dbReference>
<evidence type="ECO:0000259" key="5">
    <source>
        <dbReference type="Pfam" id="PF04542"/>
    </source>
</evidence>
<evidence type="ECO:0000256" key="4">
    <source>
        <dbReference type="ARBA" id="ARBA00023163"/>
    </source>
</evidence>
<dbReference type="PANTHER" id="PTHR43133">
    <property type="entry name" value="RNA POLYMERASE ECF-TYPE SIGMA FACTO"/>
    <property type="match status" value="1"/>
</dbReference>
<feature type="domain" description="RNA polymerase sigma-70 region 2" evidence="5">
    <location>
        <begin position="29"/>
        <end position="95"/>
    </location>
</feature>
<dbReference type="InterPro" id="IPR014284">
    <property type="entry name" value="RNA_pol_sigma-70_dom"/>
</dbReference>
<dbReference type="Pfam" id="PF08281">
    <property type="entry name" value="Sigma70_r4_2"/>
    <property type="match status" value="1"/>
</dbReference>
<evidence type="ECO:0000256" key="2">
    <source>
        <dbReference type="ARBA" id="ARBA00023015"/>
    </source>
</evidence>
<dbReference type="InterPro" id="IPR013324">
    <property type="entry name" value="RNA_pol_sigma_r3/r4-like"/>
</dbReference>
<keyword evidence="8" id="KW-1185">Reference proteome</keyword>
<dbReference type="InterPro" id="IPR013249">
    <property type="entry name" value="RNA_pol_sigma70_r4_t2"/>
</dbReference>